<accession>A0ABD6EQJ5</accession>
<feature type="signal peptide" evidence="2">
    <location>
        <begin position="1"/>
        <end position="16"/>
    </location>
</feature>
<protein>
    <submittedName>
        <fullName evidence="3">Uncharacterized protein</fullName>
    </submittedName>
</protein>
<feature type="region of interest" description="Disordered" evidence="1">
    <location>
        <begin position="21"/>
        <end position="56"/>
    </location>
</feature>
<proteinExistence type="predicted"/>
<sequence>MKVFLLLCLILTVALACGPQQGGGPPPGMAPGGGVPGGGRKRSAMQSDGLTMNAEKEGRKVEQYLYRLQRGMKTGIAKDI</sequence>
<reference evidence="3 4" key="1">
    <citation type="submission" date="2024-08" db="EMBL/GenBank/DDBJ databases">
        <title>Gnathostoma spinigerum genome.</title>
        <authorList>
            <person name="Gonzalez-Bertolin B."/>
            <person name="Monzon S."/>
            <person name="Zaballos A."/>
            <person name="Jimenez P."/>
            <person name="Dekumyoy P."/>
            <person name="Varona S."/>
            <person name="Cuesta I."/>
            <person name="Sumanam S."/>
            <person name="Adisakwattana P."/>
            <person name="Gasser R.B."/>
            <person name="Hernandez-Gonzalez A."/>
            <person name="Young N.D."/>
            <person name="Perteguer M.J."/>
        </authorList>
    </citation>
    <scope>NUCLEOTIDE SEQUENCE [LARGE SCALE GENOMIC DNA]</scope>
    <source>
        <strain evidence="3">AL3</strain>
        <tissue evidence="3">Liver</tissue>
    </source>
</reference>
<dbReference type="AlphaFoldDB" id="A0ABD6EQJ5"/>
<feature type="chain" id="PRO_5044887325" evidence="2">
    <location>
        <begin position="17"/>
        <end position="80"/>
    </location>
</feature>
<evidence type="ECO:0000313" key="3">
    <source>
        <dbReference type="EMBL" id="MFH4981571.1"/>
    </source>
</evidence>
<evidence type="ECO:0000313" key="4">
    <source>
        <dbReference type="Proteomes" id="UP001608902"/>
    </source>
</evidence>
<gene>
    <name evidence="3" type="ORF">AB6A40_008280</name>
</gene>
<name>A0ABD6EQJ5_9BILA</name>
<dbReference type="Proteomes" id="UP001608902">
    <property type="component" value="Unassembled WGS sequence"/>
</dbReference>
<comment type="caution">
    <text evidence="3">The sequence shown here is derived from an EMBL/GenBank/DDBJ whole genome shotgun (WGS) entry which is preliminary data.</text>
</comment>
<keyword evidence="4" id="KW-1185">Reference proteome</keyword>
<dbReference type="EMBL" id="JBGFUD010007472">
    <property type="protein sequence ID" value="MFH4981571.1"/>
    <property type="molecule type" value="Genomic_DNA"/>
</dbReference>
<organism evidence="3 4">
    <name type="scientific">Gnathostoma spinigerum</name>
    <dbReference type="NCBI Taxonomy" id="75299"/>
    <lineage>
        <taxon>Eukaryota</taxon>
        <taxon>Metazoa</taxon>
        <taxon>Ecdysozoa</taxon>
        <taxon>Nematoda</taxon>
        <taxon>Chromadorea</taxon>
        <taxon>Rhabditida</taxon>
        <taxon>Spirurina</taxon>
        <taxon>Gnathostomatomorpha</taxon>
        <taxon>Gnathostomatoidea</taxon>
        <taxon>Gnathostomatidae</taxon>
        <taxon>Gnathostoma</taxon>
    </lineage>
</organism>
<keyword evidence="2" id="KW-0732">Signal</keyword>
<evidence type="ECO:0000256" key="2">
    <source>
        <dbReference type="SAM" id="SignalP"/>
    </source>
</evidence>
<evidence type="ECO:0000256" key="1">
    <source>
        <dbReference type="SAM" id="MobiDB-lite"/>
    </source>
</evidence>
<dbReference type="PROSITE" id="PS51257">
    <property type="entry name" value="PROKAR_LIPOPROTEIN"/>
    <property type="match status" value="1"/>
</dbReference>